<dbReference type="Pfam" id="PF13873">
    <property type="entry name" value="Myb_DNA-bind_5"/>
    <property type="match status" value="1"/>
</dbReference>
<feature type="region of interest" description="Disordered" evidence="1">
    <location>
        <begin position="192"/>
        <end position="333"/>
    </location>
</feature>
<evidence type="ECO:0000313" key="4">
    <source>
        <dbReference type="Proteomes" id="UP001066276"/>
    </source>
</evidence>
<accession>A0AAV7TM36</accession>
<evidence type="ECO:0000313" key="3">
    <source>
        <dbReference type="EMBL" id="KAJ1177678.1"/>
    </source>
</evidence>
<name>A0AAV7TM36_PLEWA</name>
<dbReference type="GO" id="GO:0005634">
    <property type="term" value="C:nucleus"/>
    <property type="evidence" value="ECO:0007669"/>
    <property type="project" value="TreeGrafter"/>
</dbReference>
<feature type="compositionally biased region" description="Basic and acidic residues" evidence="1">
    <location>
        <begin position="205"/>
        <end position="216"/>
    </location>
</feature>
<dbReference type="EMBL" id="JANPWB010000006">
    <property type="protein sequence ID" value="KAJ1177678.1"/>
    <property type="molecule type" value="Genomic_DNA"/>
</dbReference>
<dbReference type="Proteomes" id="UP001066276">
    <property type="component" value="Chromosome 3_2"/>
</dbReference>
<organism evidence="3 4">
    <name type="scientific">Pleurodeles waltl</name>
    <name type="common">Iberian ribbed newt</name>
    <dbReference type="NCBI Taxonomy" id="8319"/>
    <lineage>
        <taxon>Eukaryota</taxon>
        <taxon>Metazoa</taxon>
        <taxon>Chordata</taxon>
        <taxon>Craniata</taxon>
        <taxon>Vertebrata</taxon>
        <taxon>Euteleostomi</taxon>
        <taxon>Amphibia</taxon>
        <taxon>Batrachia</taxon>
        <taxon>Caudata</taxon>
        <taxon>Salamandroidea</taxon>
        <taxon>Salamandridae</taxon>
        <taxon>Pleurodelinae</taxon>
        <taxon>Pleurodeles</taxon>
    </lineage>
</organism>
<comment type="caution">
    <text evidence="3">The sequence shown here is derived from an EMBL/GenBank/DDBJ whole genome shotgun (WGS) entry which is preliminary data.</text>
</comment>
<dbReference type="InterPro" id="IPR028002">
    <property type="entry name" value="Myb_DNA-bind_5"/>
</dbReference>
<sequence length="333" mass="35330">MARASGERAPAFTAQELEKLVDGVLPQYTVLYGPPNQQVSAYQKTDIWRAIAKEVRTLGVHQRQSTHCRKRWEDIRRWSKKTAEAQLGMAFQRGRGARRTMSPPDVPDPGGGLPRVGWALEGITAATRGPPPATRPSVPKKLFLSKLDLFPTTPPPIHKSRTSTSAKKSPVPVVPVRGMWSAPGTRAANVIWSHSTASPPPVKHQKLDSARRERGKTPAGKAAHKGPGGSVHSAVTPPKVVKGQKKSPKSGKSSTAEKTAIIPVAQEATTSPIVSGQEATARVSAQEGSPIVISQEATARVSAQEGSQIVSGQEATTRVSAQEGPGTHSPAGQ</sequence>
<feature type="compositionally biased region" description="Polar residues" evidence="1">
    <location>
        <begin position="304"/>
        <end position="320"/>
    </location>
</feature>
<feature type="domain" description="Myb/SANT-like DNA-binding" evidence="2">
    <location>
        <begin position="8"/>
        <end position="82"/>
    </location>
</feature>
<proteinExistence type="predicted"/>
<evidence type="ECO:0000256" key="1">
    <source>
        <dbReference type="SAM" id="MobiDB-lite"/>
    </source>
</evidence>
<keyword evidence="4" id="KW-1185">Reference proteome</keyword>
<dbReference type="PANTHER" id="PTHR23098">
    <property type="entry name" value="AGAP001331-PA-RELATED"/>
    <property type="match status" value="1"/>
</dbReference>
<protein>
    <recommendedName>
        <fullName evidence="2">Myb/SANT-like DNA-binding domain-containing protein</fullName>
    </recommendedName>
</protein>
<dbReference type="AlphaFoldDB" id="A0AAV7TM36"/>
<reference evidence="3" key="1">
    <citation type="journal article" date="2022" name="bioRxiv">
        <title>Sequencing and chromosome-scale assembly of the giantPleurodeles waltlgenome.</title>
        <authorList>
            <person name="Brown T."/>
            <person name="Elewa A."/>
            <person name="Iarovenko S."/>
            <person name="Subramanian E."/>
            <person name="Araus A.J."/>
            <person name="Petzold A."/>
            <person name="Susuki M."/>
            <person name="Suzuki K.-i.T."/>
            <person name="Hayashi T."/>
            <person name="Toyoda A."/>
            <person name="Oliveira C."/>
            <person name="Osipova E."/>
            <person name="Leigh N.D."/>
            <person name="Simon A."/>
            <person name="Yun M.H."/>
        </authorList>
    </citation>
    <scope>NUCLEOTIDE SEQUENCE</scope>
    <source>
        <strain evidence="3">20211129_DDA</strain>
        <tissue evidence="3">Liver</tissue>
    </source>
</reference>
<feature type="compositionally biased region" description="Polar residues" evidence="1">
    <location>
        <begin position="267"/>
        <end position="278"/>
    </location>
</feature>
<evidence type="ECO:0000259" key="2">
    <source>
        <dbReference type="Pfam" id="PF13873"/>
    </source>
</evidence>
<dbReference type="PANTHER" id="PTHR23098:SF23">
    <property type="entry name" value="MYB-RELATED TRANSCRIPTION FACTOR, PARTNER OF PROFILIN-LIKE ISOFORM X2-RELATED"/>
    <property type="match status" value="1"/>
</dbReference>
<gene>
    <name evidence="3" type="ORF">NDU88_002930</name>
</gene>